<dbReference type="EMBL" id="QXTE01018315">
    <property type="protein sequence ID" value="TFJ94989.1"/>
    <property type="molecule type" value="Genomic_DNA"/>
</dbReference>
<sequence>MPLHLGTDEALSLDTLPDNPMVLVMRWLEQASEHGVVEPRSASLATFGVDGPSSRMVTIRTVDRAGCGFSTSATSRKGVELSHDPRCSVNFYWREVGQQVTVAGEAFPCRDAESDEEFYSWPESAQAALIASQQSSPLGEVDLPQRAADIMRTGVLTRPAQWGRWRVTPHVVEFWQGHGRQFPERVQYRSAAGAKWEVTRLQP</sequence>
<evidence type="ECO:0000256" key="5">
    <source>
        <dbReference type="ARBA" id="ARBA00007301"/>
    </source>
</evidence>
<dbReference type="PIRSF" id="PIRSF000190">
    <property type="entry name" value="Pyd_amn-ph_oxd"/>
    <property type="match status" value="1"/>
</dbReference>
<keyword evidence="9" id="KW-0560">Oxidoreductase</keyword>
<evidence type="ECO:0000256" key="1">
    <source>
        <dbReference type="ARBA" id="ARBA00001917"/>
    </source>
</evidence>
<evidence type="ECO:0000313" key="12">
    <source>
        <dbReference type="EMBL" id="TFJ94989.1"/>
    </source>
</evidence>
<reference evidence="12 13" key="2">
    <citation type="submission" date="2019-04" db="EMBL/GenBank/DDBJ databases">
        <title>The genome sequence of big-headed turtle.</title>
        <authorList>
            <person name="Gong S."/>
        </authorList>
    </citation>
    <scope>NUCLEOTIDE SEQUENCE [LARGE SCALE GENOMIC DNA]</scope>
    <source>
        <strain evidence="12">DO16091913</strain>
        <tissue evidence="12">Muscle</tissue>
    </source>
</reference>
<dbReference type="GO" id="GO:0004733">
    <property type="term" value="F:pyridoxamine phosphate oxidase activity"/>
    <property type="evidence" value="ECO:0007669"/>
    <property type="project" value="UniProtKB-EC"/>
</dbReference>
<evidence type="ECO:0000256" key="3">
    <source>
        <dbReference type="ARBA" id="ARBA00004738"/>
    </source>
</evidence>
<feature type="domain" description="Pyridoxamine 5'-phosphate oxidase N-terminal" evidence="10">
    <location>
        <begin position="36"/>
        <end position="138"/>
    </location>
</feature>
<evidence type="ECO:0000256" key="4">
    <source>
        <dbReference type="ARBA" id="ARBA00005037"/>
    </source>
</evidence>
<proteinExistence type="inferred from homology"/>
<dbReference type="STRING" id="55544.A0A4D9DGS3"/>
<dbReference type="Gene3D" id="2.30.110.10">
    <property type="entry name" value="Electron Transport, Fmn-binding Protein, Chain A"/>
    <property type="match status" value="1"/>
</dbReference>
<reference evidence="12 13" key="1">
    <citation type="submission" date="2019-04" db="EMBL/GenBank/DDBJ databases">
        <title>Draft genome of the big-headed turtle Platysternon megacephalum.</title>
        <authorList>
            <person name="Gong S."/>
        </authorList>
    </citation>
    <scope>NUCLEOTIDE SEQUENCE [LARGE SCALE GENOMIC DNA]</scope>
    <source>
        <strain evidence="12">DO16091913</strain>
        <tissue evidence="12">Muscle</tissue>
    </source>
</reference>
<dbReference type="UniPathway" id="UPA01068">
    <property type="reaction ID" value="UER00304"/>
</dbReference>
<dbReference type="InterPro" id="IPR011576">
    <property type="entry name" value="Pyridox_Oxase_N"/>
</dbReference>
<comment type="cofactor">
    <cofactor evidence="1">
        <name>FMN</name>
        <dbReference type="ChEBI" id="CHEBI:58210"/>
    </cofactor>
</comment>
<protein>
    <recommendedName>
        <fullName evidence="6">pyridoxal 5'-phosphate synthase</fullName>
        <ecNumber evidence="6">1.4.3.5</ecNumber>
    </recommendedName>
</protein>
<evidence type="ECO:0000259" key="11">
    <source>
        <dbReference type="Pfam" id="PF10590"/>
    </source>
</evidence>
<dbReference type="PANTHER" id="PTHR10851">
    <property type="entry name" value="PYRIDOXINE-5-PHOSPHATE OXIDASE"/>
    <property type="match status" value="1"/>
</dbReference>
<dbReference type="GO" id="GO:0010181">
    <property type="term" value="F:FMN binding"/>
    <property type="evidence" value="ECO:0007669"/>
    <property type="project" value="InterPro"/>
</dbReference>
<evidence type="ECO:0000256" key="8">
    <source>
        <dbReference type="ARBA" id="ARBA00022643"/>
    </source>
</evidence>
<dbReference type="EC" id="1.4.3.5" evidence="6"/>
<comment type="pathway">
    <text evidence="3">Cofactor metabolism; pyridoxal 5'-phosphate salvage; pyridoxal 5'-phosphate from pyridoxamine 5'-phosphate: step 1/1.</text>
</comment>
<dbReference type="NCBIfam" id="NF004231">
    <property type="entry name" value="PRK05679.1"/>
    <property type="match status" value="1"/>
</dbReference>
<evidence type="ECO:0000259" key="10">
    <source>
        <dbReference type="Pfam" id="PF01243"/>
    </source>
</evidence>
<comment type="pathway">
    <text evidence="4">Cofactor metabolism; pyridoxal 5'-phosphate salvage; pyridoxal 5'-phosphate from pyridoxine 5'-phosphate: step 1/1.</text>
</comment>
<dbReference type="Pfam" id="PF10590">
    <property type="entry name" value="PNP_phzG_C"/>
    <property type="match status" value="1"/>
</dbReference>
<evidence type="ECO:0000256" key="6">
    <source>
        <dbReference type="ARBA" id="ARBA00012801"/>
    </source>
</evidence>
<dbReference type="Pfam" id="PF01243">
    <property type="entry name" value="PNPOx_N"/>
    <property type="match status" value="1"/>
</dbReference>
<dbReference type="SUPFAM" id="SSF50475">
    <property type="entry name" value="FMN-binding split barrel"/>
    <property type="match status" value="1"/>
</dbReference>
<dbReference type="AlphaFoldDB" id="A0A4D9DGS3"/>
<evidence type="ECO:0000256" key="7">
    <source>
        <dbReference type="ARBA" id="ARBA00022630"/>
    </source>
</evidence>
<keyword evidence="13" id="KW-1185">Reference proteome</keyword>
<dbReference type="PANTHER" id="PTHR10851:SF0">
    <property type="entry name" value="PYRIDOXINE-5'-PHOSPHATE OXIDASE"/>
    <property type="match status" value="1"/>
</dbReference>
<comment type="caution">
    <text evidence="12">The sequence shown here is derived from an EMBL/GenBank/DDBJ whole genome shotgun (WGS) entry which is preliminary data.</text>
</comment>
<organism evidence="12 13">
    <name type="scientific">Platysternon megacephalum</name>
    <name type="common">big-headed turtle</name>
    <dbReference type="NCBI Taxonomy" id="55544"/>
    <lineage>
        <taxon>Eukaryota</taxon>
        <taxon>Metazoa</taxon>
        <taxon>Chordata</taxon>
        <taxon>Craniata</taxon>
        <taxon>Vertebrata</taxon>
        <taxon>Euteleostomi</taxon>
        <taxon>Archelosauria</taxon>
        <taxon>Testudinata</taxon>
        <taxon>Testudines</taxon>
        <taxon>Cryptodira</taxon>
        <taxon>Durocryptodira</taxon>
        <taxon>Testudinoidea</taxon>
        <taxon>Platysternidae</taxon>
        <taxon>Platysternon</taxon>
    </lineage>
</organism>
<gene>
    <name evidence="12" type="ORF">DR999_PMT23667</name>
</gene>
<dbReference type="Proteomes" id="UP000297703">
    <property type="component" value="Unassembled WGS sequence"/>
</dbReference>
<comment type="similarity">
    <text evidence="5">Belongs to the pyridoxamine 5'-phosphate oxidase family.</text>
</comment>
<accession>A0A4D9DGS3</accession>
<keyword evidence="7" id="KW-0285">Flavoprotein</keyword>
<comment type="function">
    <text evidence="2">Catalyzes the oxidation of either pyridoxine 5'-phosphate (PNP) or pyridoxamine 5'-phosphate (PMP) into pyridoxal 5'-phosphate (PLP).</text>
</comment>
<name>A0A4D9DGS3_9SAUR</name>
<evidence type="ECO:0000313" key="13">
    <source>
        <dbReference type="Proteomes" id="UP000297703"/>
    </source>
</evidence>
<keyword evidence="8" id="KW-0288">FMN</keyword>
<feature type="domain" description="Pyridoxine 5'-phosphate oxidase dimerisation C-terminal" evidence="11">
    <location>
        <begin position="162"/>
        <end position="203"/>
    </location>
</feature>
<dbReference type="GO" id="GO:0008615">
    <property type="term" value="P:pyridoxine biosynthetic process"/>
    <property type="evidence" value="ECO:0007669"/>
    <property type="project" value="InterPro"/>
</dbReference>
<dbReference type="OrthoDB" id="303614at2759"/>
<evidence type="ECO:0000256" key="2">
    <source>
        <dbReference type="ARBA" id="ARBA00003691"/>
    </source>
</evidence>
<dbReference type="InterPro" id="IPR019576">
    <property type="entry name" value="Pyridoxamine_oxidase_dimer_C"/>
</dbReference>
<dbReference type="InterPro" id="IPR012349">
    <property type="entry name" value="Split_barrel_FMN-bd"/>
</dbReference>
<evidence type="ECO:0000256" key="9">
    <source>
        <dbReference type="ARBA" id="ARBA00023002"/>
    </source>
</evidence>
<dbReference type="InterPro" id="IPR000659">
    <property type="entry name" value="Pyridox_Oxase"/>
</dbReference>